<evidence type="ECO:0000256" key="2">
    <source>
        <dbReference type="SAM" id="Phobius"/>
    </source>
</evidence>
<dbReference type="OrthoDB" id="5193869at2"/>
<keyword evidence="2" id="KW-0812">Transmembrane</keyword>
<evidence type="ECO:0000313" key="4">
    <source>
        <dbReference type="Proteomes" id="UP000204221"/>
    </source>
</evidence>
<feature type="transmembrane region" description="Helical" evidence="2">
    <location>
        <begin position="103"/>
        <end position="122"/>
    </location>
</feature>
<dbReference type="EMBL" id="CP022521">
    <property type="protein sequence ID" value="ASO22174.1"/>
    <property type="molecule type" value="Genomic_DNA"/>
</dbReference>
<feature type="transmembrane region" description="Helical" evidence="2">
    <location>
        <begin position="128"/>
        <end position="146"/>
    </location>
</feature>
<dbReference type="Proteomes" id="UP000204221">
    <property type="component" value="Chromosome"/>
</dbReference>
<sequence>MTRGMGSADGPEDIDAAFAEIVAGLKRESDAVPSWPQDEQADAERGGQRGRRAETEERAAREKQAQPEAEPEPTPAPVEPVPDEGHFEPPEPPPLPRLRRSTIGALVMFAVGLVLLIIPGVIGLTRQVGLPLGLLVISAGVGWLVYRMRQGPPPDSGWHDGAQI</sequence>
<evidence type="ECO:0000313" key="3">
    <source>
        <dbReference type="EMBL" id="ASO22174.1"/>
    </source>
</evidence>
<organism evidence="3 4">
    <name type="scientific">Actinoalloteichus hoggarensis</name>
    <dbReference type="NCBI Taxonomy" id="1470176"/>
    <lineage>
        <taxon>Bacteria</taxon>
        <taxon>Bacillati</taxon>
        <taxon>Actinomycetota</taxon>
        <taxon>Actinomycetes</taxon>
        <taxon>Pseudonocardiales</taxon>
        <taxon>Pseudonocardiaceae</taxon>
        <taxon>Actinoalloteichus</taxon>
    </lineage>
</organism>
<evidence type="ECO:0000256" key="1">
    <source>
        <dbReference type="SAM" id="MobiDB-lite"/>
    </source>
</evidence>
<keyword evidence="4" id="KW-1185">Reference proteome</keyword>
<protein>
    <submittedName>
        <fullName evidence="3">Uncharacterized protein</fullName>
    </submittedName>
</protein>
<keyword evidence="2" id="KW-1133">Transmembrane helix</keyword>
<gene>
    <name evidence="3" type="ORF">AHOG_22805</name>
</gene>
<keyword evidence="2" id="KW-0472">Membrane</keyword>
<dbReference type="RefSeq" id="WP_093943188.1">
    <property type="nucleotide sequence ID" value="NZ_CP022521.1"/>
</dbReference>
<dbReference type="KEGG" id="ahg:AHOG_22805"/>
<accession>A0A221W8W9</accession>
<dbReference type="AlphaFoldDB" id="A0A221W8W9"/>
<feature type="compositionally biased region" description="Basic and acidic residues" evidence="1">
    <location>
        <begin position="42"/>
        <end position="65"/>
    </location>
</feature>
<name>A0A221W8W9_9PSEU</name>
<reference evidence="3 4" key="1">
    <citation type="submission" date="2017-07" db="EMBL/GenBank/DDBJ databases">
        <title>Complete genome sequence of Actinoalloteichus hoggarensis DSM 45943, type strain of Actinoalloteichus hoggarensis.</title>
        <authorList>
            <person name="Ruckert C."/>
            <person name="Nouioui I."/>
            <person name="Willmese J."/>
            <person name="van Wezel G."/>
            <person name="Klenk H.-P."/>
            <person name="Kalinowski J."/>
            <person name="Zotchev S.B."/>
        </authorList>
    </citation>
    <scope>NUCLEOTIDE SEQUENCE [LARGE SCALE GENOMIC DNA]</scope>
    <source>
        <strain evidence="3 4">DSM 45943</strain>
    </source>
</reference>
<proteinExistence type="predicted"/>
<feature type="region of interest" description="Disordered" evidence="1">
    <location>
        <begin position="1"/>
        <end position="96"/>
    </location>
</feature>